<keyword evidence="4" id="KW-0235">DNA replication</keyword>
<dbReference type="PANTHER" id="PTHR12087:SF0">
    <property type="entry name" value="ORIGIN RECOGNITION COMPLEX SUBUNIT 4"/>
    <property type="match status" value="1"/>
</dbReference>
<dbReference type="OrthoDB" id="343623at2759"/>
<comment type="similarity">
    <text evidence="2">Belongs to the ORC4 family.</text>
</comment>
<dbReference type="GO" id="GO:0005664">
    <property type="term" value="C:nuclear origin of replication recognition complex"/>
    <property type="evidence" value="ECO:0007669"/>
    <property type="project" value="TreeGrafter"/>
</dbReference>
<dbReference type="PANTHER" id="PTHR12087">
    <property type="entry name" value="ORIGIN RECOGNITION COMPLEX SUBUNIT 4"/>
    <property type="match status" value="1"/>
</dbReference>
<feature type="region of interest" description="Disordered" evidence="7">
    <location>
        <begin position="1"/>
        <end position="131"/>
    </location>
</feature>
<keyword evidence="10" id="KW-1185">Reference proteome</keyword>
<proteinExistence type="inferred from homology"/>
<dbReference type="SUPFAM" id="SSF52540">
    <property type="entry name" value="P-loop containing nucleoside triphosphate hydrolases"/>
    <property type="match status" value="1"/>
</dbReference>
<feature type="compositionally biased region" description="Basic and acidic residues" evidence="7">
    <location>
        <begin position="220"/>
        <end position="234"/>
    </location>
</feature>
<protein>
    <recommendedName>
        <fullName evidence="3">Origin recognition complex subunit 4</fullName>
    </recommendedName>
</protein>
<feature type="compositionally biased region" description="Basic residues" evidence="7">
    <location>
        <begin position="255"/>
        <end position="265"/>
    </location>
</feature>
<dbReference type="InterPro" id="IPR003593">
    <property type="entry name" value="AAA+_ATPase"/>
</dbReference>
<comment type="caution">
    <text evidence="9">The sequence shown here is derived from an EMBL/GenBank/DDBJ whole genome shotgun (WGS) entry which is preliminary data.</text>
</comment>
<dbReference type="GO" id="GO:0006270">
    <property type="term" value="P:DNA replication initiation"/>
    <property type="evidence" value="ECO:0007669"/>
    <property type="project" value="TreeGrafter"/>
</dbReference>
<feature type="compositionally biased region" description="Polar residues" evidence="7">
    <location>
        <begin position="118"/>
        <end position="130"/>
    </location>
</feature>
<dbReference type="EMBL" id="NAJQ01000140">
    <property type="protein sequence ID" value="TKA77348.1"/>
    <property type="molecule type" value="Genomic_DNA"/>
</dbReference>
<feature type="domain" description="AAA+ ATPase" evidence="8">
    <location>
        <begin position="441"/>
        <end position="611"/>
    </location>
</feature>
<dbReference type="InterPro" id="IPR041664">
    <property type="entry name" value="AAA_16"/>
</dbReference>
<dbReference type="STRING" id="329884.A0A4U0XP43"/>
<keyword evidence="5" id="KW-0238">DNA-binding</keyword>
<evidence type="ECO:0000256" key="1">
    <source>
        <dbReference type="ARBA" id="ARBA00004123"/>
    </source>
</evidence>
<name>A0A4U0XP43_9PEZI</name>
<dbReference type="Proteomes" id="UP000309340">
    <property type="component" value="Unassembled WGS sequence"/>
</dbReference>
<evidence type="ECO:0000259" key="8">
    <source>
        <dbReference type="SMART" id="SM00382"/>
    </source>
</evidence>
<feature type="compositionally biased region" description="Basic and acidic residues" evidence="7">
    <location>
        <begin position="275"/>
        <end position="303"/>
    </location>
</feature>
<organism evidence="9 10">
    <name type="scientific">Friedmanniomyces simplex</name>
    <dbReference type="NCBI Taxonomy" id="329884"/>
    <lineage>
        <taxon>Eukaryota</taxon>
        <taxon>Fungi</taxon>
        <taxon>Dikarya</taxon>
        <taxon>Ascomycota</taxon>
        <taxon>Pezizomycotina</taxon>
        <taxon>Dothideomycetes</taxon>
        <taxon>Dothideomycetidae</taxon>
        <taxon>Mycosphaerellales</taxon>
        <taxon>Teratosphaeriaceae</taxon>
        <taxon>Friedmanniomyces</taxon>
    </lineage>
</organism>
<accession>A0A4U0XP43</accession>
<dbReference type="InterPro" id="IPR032705">
    <property type="entry name" value="ORC4_C"/>
</dbReference>
<evidence type="ECO:0000313" key="9">
    <source>
        <dbReference type="EMBL" id="TKA77348.1"/>
    </source>
</evidence>
<evidence type="ECO:0000256" key="3">
    <source>
        <dbReference type="ARBA" id="ARBA00019083"/>
    </source>
</evidence>
<evidence type="ECO:0000256" key="6">
    <source>
        <dbReference type="ARBA" id="ARBA00023242"/>
    </source>
</evidence>
<dbReference type="Pfam" id="PF13191">
    <property type="entry name" value="AAA_16"/>
    <property type="match status" value="1"/>
</dbReference>
<feature type="compositionally biased region" description="Basic and acidic residues" evidence="7">
    <location>
        <begin position="50"/>
        <end position="68"/>
    </location>
</feature>
<feature type="compositionally biased region" description="Basic and acidic residues" evidence="7">
    <location>
        <begin position="1"/>
        <end position="19"/>
    </location>
</feature>
<sequence>MDSERATKRRKLDTPERSAQKSTPVSQPAPKPATYSSKKPGFQIRAAPTSEKKAPKKSGHETWAETKAKGFGLHPSIKSKKGKTDVYDDIDGAHPSPPKKAGSTGKRKAQLDPLRNQRVGSASSPVSRTPSKAAVGFFKQFHAPKLDAAPSTPKSNGSVGAEDRHDTPASVSSEEEDTEGGAFEDGGTADTRVSREESHMPGKQHGVGESTAPPPTGAQVERKKTFEDEIKELEAAAQEEAKQEEEQDTAGASSAKRRSSGRPRKAAATGSLEAARVKSAEKPRRAAKAVEARSVEHSKHVGPLDEDFGESGRQQSRVPVARRRKANRANNIDAQVDQLATDAMDLDDPEDGRTTLSRVSPDTHAPARQAVTPSKSKPKPQSPSISRHRTQPFIFEAEHLATIQPIVLEQLTGKRPVPLSNLADEYTKVSTLITQTVTAGESNSMLVIGARGSGKTALVNQILREQAAEHPDDFHVVRLSGFIHTDDKIALREIWRQLGREMEIEDDEGPSTRNYADTLTTLLALLSHPAAQGREQEADQVTKSVVFILDEFELFATHPRQTLLYNLFDIAQSRKAPIAVLGLTTKIDVSESLEKRVKSRFSHRYVHLGLAKSFAAYGEGCKAVLCINQETLSEGEKNQLGVSGEAWNTLMDDMLSAEAFSNHLRRLYYTTKSLPDFASSLLLVIATLPLDGGDIDSATLLENLTATLQPPLNPPDSKLALLPSLSTLHLALLICAARLTNIYNTDLISFALAYEEYKVLASKAKLQSGAGVRVSGRAVAKGAWEELVGCYLVVEDGRSGNGRVDVGLEEIGACAGQMGLELGGWGRWCREI</sequence>
<gene>
    <name evidence="9" type="ORF">B0A55_03419</name>
</gene>
<keyword evidence="6" id="KW-0539">Nucleus</keyword>
<dbReference type="Gene3D" id="3.40.50.300">
    <property type="entry name" value="P-loop containing nucleotide triphosphate hydrolases"/>
    <property type="match status" value="1"/>
</dbReference>
<reference evidence="9 10" key="1">
    <citation type="submission" date="2017-03" db="EMBL/GenBank/DDBJ databases">
        <title>Genomes of endolithic fungi from Antarctica.</title>
        <authorList>
            <person name="Coleine C."/>
            <person name="Masonjones S."/>
            <person name="Stajich J.E."/>
        </authorList>
    </citation>
    <scope>NUCLEOTIDE SEQUENCE [LARGE SCALE GENOMIC DNA]</scope>
    <source>
        <strain evidence="9 10">CCFEE 5184</strain>
    </source>
</reference>
<dbReference type="SMART" id="SM00382">
    <property type="entry name" value="AAA"/>
    <property type="match status" value="1"/>
</dbReference>
<dbReference type="Pfam" id="PF14629">
    <property type="entry name" value="ORC4_C"/>
    <property type="match status" value="1"/>
</dbReference>
<dbReference type="GO" id="GO:0003688">
    <property type="term" value="F:DNA replication origin binding"/>
    <property type="evidence" value="ECO:0007669"/>
    <property type="project" value="TreeGrafter"/>
</dbReference>
<dbReference type="InterPro" id="IPR016527">
    <property type="entry name" value="ORC4"/>
</dbReference>
<evidence type="ECO:0000256" key="4">
    <source>
        <dbReference type="ARBA" id="ARBA00022705"/>
    </source>
</evidence>
<evidence type="ECO:0000313" key="10">
    <source>
        <dbReference type="Proteomes" id="UP000309340"/>
    </source>
</evidence>
<evidence type="ECO:0000256" key="7">
    <source>
        <dbReference type="SAM" id="MobiDB-lite"/>
    </source>
</evidence>
<evidence type="ECO:0000256" key="5">
    <source>
        <dbReference type="ARBA" id="ARBA00023125"/>
    </source>
</evidence>
<dbReference type="InterPro" id="IPR027417">
    <property type="entry name" value="P-loop_NTPase"/>
</dbReference>
<comment type="subcellular location">
    <subcellularLocation>
        <location evidence="1">Nucleus</location>
    </subcellularLocation>
</comment>
<feature type="region of interest" description="Disordered" evidence="7">
    <location>
        <begin position="143"/>
        <end position="387"/>
    </location>
</feature>
<dbReference type="AlphaFoldDB" id="A0A4U0XP43"/>
<evidence type="ECO:0000256" key="2">
    <source>
        <dbReference type="ARBA" id="ARBA00005334"/>
    </source>
</evidence>
<dbReference type="FunFam" id="3.40.50.300:FF:001597">
    <property type="entry name" value="Origin recognition complex subunit Orc4"/>
    <property type="match status" value="1"/>
</dbReference>